<dbReference type="EMBL" id="JAODUO010001459">
    <property type="protein sequence ID" value="KAK2163499.1"/>
    <property type="molecule type" value="Genomic_DNA"/>
</dbReference>
<keyword evidence="1" id="KW-1133">Transmembrane helix</keyword>
<accession>A0AAD9K2D7</accession>
<dbReference type="Proteomes" id="UP001209878">
    <property type="component" value="Unassembled WGS sequence"/>
</dbReference>
<reference evidence="2" key="1">
    <citation type="journal article" date="2023" name="Mol. Biol. Evol.">
        <title>Third-Generation Sequencing Reveals the Adaptive Role of the Epigenome in Three Deep-Sea Polychaetes.</title>
        <authorList>
            <person name="Perez M."/>
            <person name="Aroh O."/>
            <person name="Sun Y."/>
            <person name="Lan Y."/>
            <person name="Juniper S.K."/>
            <person name="Young C.R."/>
            <person name="Angers B."/>
            <person name="Qian P.Y."/>
        </authorList>
    </citation>
    <scope>NUCLEOTIDE SEQUENCE</scope>
    <source>
        <strain evidence="2">R07B-5</strain>
    </source>
</reference>
<protein>
    <submittedName>
        <fullName evidence="2">Uncharacterized protein</fullName>
    </submittedName>
</protein>
<gene>
    <name evidence="2" type="ORF">NP493_1459g00032</name>
</gene>
<keyword evidence="1" id="KW-0472">Membrane</keyword>
<evidence type="ECO:0000313" key="3">
    <source>
        <dbReference type="Proteomes" id="UP001209878"/>
    </source>
</evidence>
<keyword evidence="3" id="KW-1185">Reference proteome</keyword>
<name>A0AAD9K2D7_RIDPI</name>
<evidence type="ECO:0000313" key="2">
    <source>
        <dbReference type="EMBL" id="KAK2163499.1"/>
    </source>
</evidence>
<dbReference type="AlphaFoldDB" id="A0AAD9K2D7"/>
<organism evidence="2 3">
    <name type="scientific">Ridgeia piscesae</name>
    <name type="common">Tubeworm</name>
    <dbReference type="NCBI Taxonomy" id="27915"/>
    <lineage>
        <taxon>Eukaryota</taxon>
        <taxon>Metazoa</taxon>
        <taxon>Spiralia</taxon>
        <taxon>Lophotrochozoa</taxon>
        <taxon>Annelida</taxon>
        <taxon>Polychaeta</taxon>
        <taxon>Sedentaria</taxon>
        <taxon>Canalipalpata</taxon>
        <taxon>Sabellida</taxon>
        <taxon>Siboglinidae</taxon>
        <taxon>Ridgeia</taxon>
    </lineage>
</organism>
<keyword evidence="1" id="KW-0812">Transmembrane</keyword>
<comment type="caution">
    <text evidence="2">The sequence shown here is derived from an EMBL/GenBank/DDBJ whole genome shotgun (WGS) entry which is preliminary data.</text>
</comment>
<sequence>MAERYTRQPRRNNKRKDVRLVEVPPALFTCTNTGSAAPSSTTSYDEQTRTMMLYDDTNDDFGNRDLLTPTFPYRQCYETGRPYLYSQQQVVSSPGGPAWSPLRTATPEMMVYSGTSLDRSPCRGPQPQPLQPSLYKVHCPPLLENLWKTSNSSSSDMVLPPVDAATYSGGATGSSSSAIDIKKQKERETVFGLGPRFAAAMFMIILLTLAAIIVCIVISQKV</sequence>
<proteinExistence type="predicted"/>
<evidence type="ECO:0000256" key="1">
    <source>
        <dbReference type="SAM" id="Phobius"/>
    </source>
</evidence>
<feature type="transmembrane region" description="Helical" evidence="1">
    <location>
        <begin position="197"/>
        <end position="219"/>
    </location>
</feature>